<dbReference type="Proteomes" id="UP000486351">
    <property type="component" value="Unassembled WGS sequence"/>
</dbReference>
<evidence type="ECO:0000313" key="3">
    <source>
        <dbReference type="Proteomes" id="UP000486351"/>
    </source>
</evidence>
<keyword evidence="1" id="KW-0732">Signal</keyword>
<feature type="signal peptide" evidence="1">
    <location>
        <begin position="1"/>
        <end position="19"/>
    </location>
</feature>
<comment type="caution">
    <text evidence="2">The sequence shown here is derived from an EMBL/GenBank/DDBJ whole genome shotgun (WGS) entry which is preliminary data.</text>
</comment>
<evidence type="ECO:0000256" key="1">
    <source>
        <dbReference type="SAM" id="SignalP"/>
    </source>
</evidence>
<name>A0A6G0SMJ2_9STRA</name>
<proteinExistence type="predicted"/>
<organism evidence="2 3">
    <name type="scientific">Phytophthora fragariae</name>
    <dbReference type="NCBI Taxonomy" id="53985"/>
    <lineage>
        <taxon>Eukaryota</taxon>
        <taxon>Sar</taxon>
        <taxon>Stramenopiles</taxon>
        <taxon>Oomycota</taxon>
        <taxon>Peronosporomycetes</taxon>
        <taxon>Peronosporales</taxon>
        <taxon>Peronosporaceae</taxon>
        <taxon>Phytophthora</taxon>
    </lineage>
</organism>
<evidence type="ECO:0008006" key="4">
    <source>
        <dbReference type="Google" id="ProtNLM"/>
    </source>
</evidence>
<dbReference type="AlphaFoldDB" id="A0A6G0SMJ2"/>
<feature type="chain" id="PRO_5026014766" description="RxLR effector protein" evidence="1">
    <location>
        <begin position="20"/>
        <end position="59"/>
    </location>
</feature>
<accession>A0A6G0SMJ2</accession>
<evidence type="ECO:0000313" key="2">
    <source>
        <dbReference type="EMBL" id="KAE9361639.1"/>
    </source>
</evidence>
<dbReference type="EMBL" id="QXFY01000019">
    <property type="protein sequence ID" value="KAE9361639.1"/>
    <property type="molecule type" value="Genomic_DNA"/>
</dbReference>
<gene>
    <name evidence="2" type="ORF">PF008_g853</name>
</gene>
<reference evidence="2 3" key="1">
    <citation type="submission" date="2018-09" db="EMBL/GenBank/DDBJ databases">
        <title>Genomic investigation of the strawberry pathogen Phytophthora fragariae indicates pathogenicity is determined by transcriptional variation in three key races.</title>
        <authorList>
            <person name="Adams T.M."/>
            <person name="Armitage A.D."/>
            <person name="Sobczyk M.K."/>
            <person name="Bates H.J."/>
            <person name="Dunwell J.M."/>
            <person name="Nellist C.F."/>
            <person name="Harrison R.J."/>
        </authorList>
    </citation>
    <scope>NUCLEOTIDE SEQUENCE [LARGE SCALE GENOMIC DNA]</scope>
    <source>
        <strain evidence="2 3">NOV-77</strain>
    </source>
</reference>
<protein>
    <recommendedName>
        <fullName evidence="4">RxLR effector protein</fullName>
    </recommendedName>
</protein>
<sequence length="59" mass="6169">MDSVLSVGLCLCLVGLAEGGGRAVSHSAQILSLLPPFHDCGRPRGRSAGGEFFRPNLFV</sequence>